<evidence type="ECO:0000313" key="6">
    <source>
        <dbReference type="Proteomes" id="UP000665020"/>
    </source>
</evidence>
<proteinExistence type="predicted"/>
<reference evidence="5" key="1">
    <citation type="submission" date="2019-12" db="EMBL/GenBank/DDBJ databases">
        <authorList>
            <person name="zhang j."/>
            <person name="sun C.M."/>
        </authorList>
    </citation>
    <scope>NUCLEOTIDE SEQUENCE</scope>
    <source>
        <strain evidence="5">NS-1</strain>
    </source>
</reference>
<keyword evidence="1" id="KW-0812">Transmembrane</keyword>
<dbReference type="InterPro" id="IPR025711">
    <property type="entry name" value="PepSY"/>
</dbReference>
<feature type="domain" description="Sporulation protein YpeB PepSY1 and PepSY2" evidence="3">
    <location>
        <begin position="215"/>
        <end position="404"/>
    </location>
</feature>
<evidence type="ECO:0000256" key="1">
    <source>
        <dbReference type="SAM" id="Phobius"/>
    </source>
</evidence>
<accession>A0A8A7KCM4</accession>
<dbReference type="Pfam" id="PF20769">
    <property type="entry name" value="YPEB_N"/>
    <property type="match status" value="1"/>
</dbReference>
<feature type="domain" description="Sporulation protein YpeB N-terminal" evidence="4">
    <location>
        <begin position="59"/>
        <end position="194"/>
    </location>
</feature>
<dbReference type="EMBL" id="CP046640">
    <property type="protein sequence ID" value="QTL99000.1"/>
    <property type="molecule type" value="Genomic_DNA"/>
</dbReference>
<protein>
    <submittedName>
        <fullName evidence="5">Germination protein YpeB</fullName>
    </submittedName>
</protein>
<keyword evidence="1" id="KW-1133">Transmembrane helix</keyword>
<name>A0A8A7KCM4_9FIRM</name>
<dbReference type="Pfam" id="PF14620">
    <property type="entry name" value="YPEB_PepSY1-2"/>
    <property type="match status" value="1"/>
</dbReference>
<dbReference type="InterPro" id="IPR014239">
    <property type="entry name" value="YpeB_PepSY1-2"/>
</dbReference>
<evidence type="ECO:0000313" key="5">
    <source>
        <dbReference type="EMBL" id="QTL99000.1"/>
    </source>
</evidence>
<organism evidence="5 6">
    <name type="scientific">Iocasia fonsfrigidae</name>
    <dbReference type="NCBI Taxonomy" id="2682810"/>
    <lineage>
        <taxon>Bacteria</taxon>
        <taxon>Bacillati</taxon>
        <taxon>Bacillota</taxon>
        <taxon>Clostridia</taxon>
        <taxon>Halanaerobiales</taxon>
        <taxon>Halanaerobiaceae</taxon>
        <taxon>Iocasia</taxon>
    </lineage>
</organism>
<dbReference type="Pfam" id="PF03413">
    <property type="entry name" value="PepSY"/>
    <property type="match status" value="1"/>
</dbReference>
<dbReference type="AlphaFoldDB" id="A0A8A7KCM4"/>
<feature type="domain" description="PepSY" evidence="2">
    <location>
        <begin position="409"/>
        <end position="466"/>
    </location>
</feature>
<gene>
    <name evidence="5" type="primary">ypeB</name>
    <name evidence="5" type="ORF">GM661_14040</name>
</gene>
<dbReference type="InterPro" id="IPR048402">
    <property type="entry name" value="YpeB_N"/>
</dbReference>
<sequence>MDMVTTDCKEDRQSCLCPLVLKKVNKGVLKIKRSWVIPLLVGLLVVGVTGYWGYNQYREKEQLEVYMGNKYQQAFYELVEHVEQLQVLLGKSLVSTSERQNIMLLTDVWSHANTAQAELNKLPLAAQTVYQTAKFLSQTGDYCHAAARQNAEGKALTDGNRKQLEQLRQQAIKVADNLHNVENQVFAGNVNWVELVKSAKNSLDNGDNNLPDNVNDSLDSITDEMDNMPVLIYDGPFSDHIVNRKPQDLKGEEISRDDARQRAAKVVNISNEESISQGTTINSKIPSYNFQIDAGDEGTYSIDISKKGGHLVTMLNNREVDKSSISQSEAVDKAGDFLAINNYPNMESTYSEIKDNIAYISFAYKEKGIIIYPDIINVQVALDNGQILAVEALSYLMSHHSRDLEEAEIGENDARERASKTLEQIENIRLALIPQASLKETLTYEVRGTIGGETYLIYVNAQTGEEEQILKVIMGEKGTFAL</sequence>
<evidence type="ECO:0000259" key="2">
    <source>
        <dbReference type="Pfam" id="PF03413"/>
    </source>
</evidence>
<dbReference type="KEGG" id="ifn:GM661_14040"/>
<feature type="transmembrane region" description="Helical" evidence="1">
    <location>
        <begin position="35"/>
        <end position="54"/>
    </location>
</feature>
<dbReference type="GO" id="GO:0009847">
    <property type="term" value="P:spore germination"/>
    <property type="evidence" value="ECO:0007669"/>
    <property type="project" value="InterPro"/>
</dbReference>
<dbReference type="Proteomes" id="UP000665020">
    <property type="component" value="Chromosome"/>
</dbReference>
<keyword evidence="6" id="KW-1185">Reference proteome</keyword>
<evidence type="ECO:0000259" key="4">
    <source>
        <dbReference type="Pfam" id="PF20769"/>
    </source>
</evidence>
<evidence type="ECO:0000259" key="3">
    <source>
        <dbReference type="Pfam" id="PF14620"/>
    </source>
</evidence>
<keyword evidence="1" id="KW-0472">Membrane</keyword>
<dbReference type="NCBIfam" id="TIGR02889">
    <property type="entry name" value="spore_YpeB"/>
    <property type="match status" value="1"/>
</dbReference>